<dbReference type="PANTHER" id="PTHR10380:SF196">
    <property type="entry name" value="CUTICULAR PROTEIN 72EA"/>
    <property type="match status" value="1"/>
</dbReference>
<dbReference type="EMBL" id="AP029265">
    <property type="protein sequence ID" value="BFF99705.1"/>
    <property type="molecule type" value="Genomic_DNA"/>
</dbReference>
<evidence type="ECO:0000256" key="2">
    <source>
        <dbReference type="SAM" id="MobiDB-lite"/>
    </source>
</evidence>
<dbReference type="InterPro" id="IPR050468">
    <property type="entry name" value="Cuticle_Struct_Prot"/>
</dbReference>
<feature type="region of interest" description="Disordered" evidence="2">
    <location>
        <begin position="156"/>
        <end position="188"/>
    </location>
</feature>
<reference evidence="4 5" key="1">
    <citation type="submission" date="2024-02" db="EMBL/GenBank/DDBJ databases">
        <title>A chromosome-level genome assembly of Drosophila madeirensis, a fruit fly species endemic to Madeira island.</title>
        <authorList>
            <person name="Tomihara K."/>
            <person name="Llopart A."/>
            <person name="Yamamoto D."/>
        </authorList>
    </citation>
    <scope>NUCLEOTIDE SEQUENCE [LARGE SCALE GENOMIC DNA]</scope>
    <source>
        <strain evidence="4 5">RF1</strain>
    </source>
</reference>
<protein>
    <submittedName>
        <fullName evidence="4">Uncharacterized protein</fullName>
    </submittedName>
</protein>
<accession>A0AAU9FVY4</accession>
<keyword evidence="1" id="KW-0193">Cuticle</keyword>
<organism evidence="4 5">
    <name type="scientific">Drosophila madeirensis</name>
    <name type="common">Fruit fly</name>
    <dbReference type="NCBI Taxonomy" id="30013"/>
    <lineage>
        <taxon>Eukaryota</taxon>
        <taxon>Metazoa</taxon>
        <taxon>Ecdysozoa</taxon>
        <taxon>Arthropoda</taxon>
        <taxon>Hexapoda</taxon>
        <taxon>Insecta</taxon>
        <taxon>Pterygota</taxon>
        <taxon>Neoptera</taxon>
        <taxon>Endopterygota</taxon>
        <taxon>Diptera</taxon>
        <taxon>Brachycera</taxon>
        <taxon>Muscomorpha</taxon>
        <taxon>Ephydroidea</taxon>
        <taxon>Drosophilidae</taxon>
        <taxon>Drosophila</taxon>
        <taxon>Sophophora</taxon>
    </lineage>
</organism>
<evidence type="ECO:0000256" key="3">
    <source>
        <dbReference type="SAM" id="SignalP"/>
    </source>
</evidence>
<evidence type="ECO:0000256" key="1">
    <source>
        <dbReference type="PROSITE-ProRule" id="PRU00497"/>
    </source>
</evidence>
<sequence>MKYPLLLLGCLGMAHGLALYAASYPFVYSAGGSAVYTPTQQQYISQDALGQYSYGYAEPLSSKQETRTLDGTTRGTYSYRDAAGKLQTVDYLADAQGFHVAATNLPKAVVPRELVTGRSAAHGIVPHPVAVHHPVEPHAVKHPHSVEHPAGHIAEHPSSHVGTGRSAHPAVGHPEAVHHPEEHHPVEQHPVEHPAGHVAEHHPVAGTGRAHPEAHEFPQPVGDTAEVAAAKALHLKRLHDEQQRNEILTPHIAVPVPVARSHHVVVPAAVYGYTRPQYYSSGFYY</sequence>
<keyword evidence="5" id="KW-1185">Reference proteome</keyword>
<feature type="signal peptide" evidence="3">
    <location>
        <begin position="1"/>
        <end position="16"/>
    </location>
</feature>
<feature type="compositionally biased region" description="Basic and acidic residues" evidence="2">
    <location>
        <begin position="175"/>
        <end position="188"/>
    </location>
</feature>
<dbReference type="GO" id="GO:0062129">
    <property type="term" value="C:chitin-based extracellular matrix"/>
    <property type="evidence" value="ECO:0007669"/>
    <property type="project" value="TreeGrafter"/>
</dbReference>
<evidence type="ECO:0000313" key="4">
    <source>
        <dbReference type="EMBL" id="BFF99705.1"/>
    </source>
</evidence>
<dbReference type="GO" id="GO:0008010">
    <property type="term" value="F:structural constituent of chitin-based larval cuticle"/>
    <property type="evidence" value="ECO:0007669"/>
    <property type="project" value="TreeGrafter"/>
</dbReference>
<dbReference type="Proteomes" id="UP001500889">
    <property type="component" value="Chromosome J"/>
</dbReference>
<keyword evidence="3" id="KW-0732">Signal</keyword>
<gene>
    <name evidence="4" type="ORF">DMAD_07536</name>
</gene>
<feature type="chain" id="PRO_5043358793" evidence="3">
    <location>
        <begin position="17"/>
        <end position="285"/>
    </location>
</feature>
<dbReference type="PROSITE" id="PS51155">
    <property type="entry name" value="CHIT_BIND_RR_2"/>
    <property type="match status" value="1"/>
</dbReference>
<dbReference type="Pfam" id="PF00379">
    <property type="entry name" value="Chitin_bind_4"/>
    <property type="match status" value="1"/>
</dbReference>
<dbReference type="InterPro" id="IPR000618">
    <property type="entry name" value="Insect_cuticle"/>
</dbReference>
<evidence type="ECO:0000313" key="5">
    <source>
        <dbReference type="Proteomes" id="UP001500889"/>
    </source>
</evidence>
<dbReference type="PANTHER" id="PTHR10380">
    <property type="entry name" value="CUTICLE PROTEIN"/>
    <property type="match status" value="1"/>
</dbReference>
<proteinExistence type="predicted"/>
<dbReference type="AlphaFoldDB" id="A0AAU9FVY4"/>
<name>A0AAU9FVY4_DROMD</name>